<proteinExistence type="predicted"/>
<accession>A0A6J6SYW3</accession>
<protein>
    <submittedName>
        <fullName evidence="1">Unannotated protein</fullName>
    </submittedName>
</protein>
<gene>
    <name evidence="1" type="ORF">UFOPK2766_00971</name>
</gene>
<evidence type="ECO:0000313" key="1">
    <source>
        <dbReference type="EMBL" id="CAB4740060.1"/>
    </source>
</evidence>
<dbReference type="EMBL" id="CAEZYU010000037">
    <property type="protein sequence ID" value="CAB4740060.1"/>
    <property type="molecule type" value="Genomic_DNA"/>
</dbReference>
<sequence>MALGVVGLGLGIIGPPPVLVESVRIESVLVESVLAEYVLSESVVAGLAAASSGVCSCGPHLSKYLQYPGLWHVRCLVG</sequence>
<name>A0A6J6SYW3_9ZZZZ</name>
<organism evidence="1">
    <name type="scientific">freshwater metagenome</name>
    <dbReference type="NCBI Taxonomy" id="449393"/>
    <lineage>
        <taxon>unclassified sequences</taxon>
        <taxon>metagenomes</taxon>
        <taxon>ecological metagenomes</taxon>
    </lineage>
</organism>
<dbReference type="AlphaFoldDB" id="A0A6J6SYW3"/>
<reference evidence="1" key="1">
    <citation type="submission" date="2020-05" db="EMBL/GenBank/DDBJ databases">
        <authorList>
            <person name="Chiriac C."/>
            <person name="Salcher M."/>
            <person name="Ghai R."/>
            <person name="Kavagutti S V."/>
        </authorList>
    </citation>
    <scope>NUCLEOTIDE SEQUENCE</scope>
</reference>